<sequence length="88" mass="9810">MTDILFTIRADVSVEERERLLIRIQAIPGVELAAPVKRDSSSEALRRIHFARLTRHSEATGCLSAIRGMPEVEEANIPARRSGAKPFQ</sequence>
<reference evidence="1 2" key="1">
    <citation type="submission" date="2017-09" db="EMBL/GenBank/DDBJ databases">
        <title>Comparative genomics of rhizobia isolated from Phaseolus vulgaris in China.</title>
        <authorList>
            <person name="Tong W."/>
        </authorList>
    </citation>
    <scope>NUCLEOTIDE SEQUENCE [LARGE SCALE GENOMIC DNA]</scope>
    <source>
        <strain evidence="1 2">PCH1</strain>
    </source>
</reference>
<dbReference type="RefSeq" id="WP_042779021.1">
    <property type="nucleotide sequence ID" value="NZ_NWTC01000001.1"/>
</dbReference>
<gene>
    <name evidence="1" type="ORF">CO661_02335</name>
</gene>
<evidence type="ECO:0000313" key="2">
    <source>
        <dbReference type="Proteomes" id="UP000220353"/>
    </source>
</evidence>
<comment type="caution">
    <text evidence="1">The sequence shown here is derived from an EMBL/GenBank/DDBJ whole genome shotgun (WGS) entry which is preliminary data.</text>
</comment>
<proteinExistence type="predicted"/>
<dbReference type="EMBL" id="NWTC01000001">
    <property type="protein sequence ID" value="PDT50474.1"/>
    <property type="molecule type" value="Genomic_DNA"/>
</dbReference>
<dbReference type="Proteomes" id="UP000220353">
    <property type="component" value="Unassembled WGS sequence"/>
</dbReference>
<organism evidence="1 2">
    <name type="scientific">Rhizobium fredii</name>
    <name type="common">Sinorhizobium fredii</name>
    <dbReference type="NCBI Taxonomy" id="380"/>
    <lineage>
        <taxon>Bacteria</taxon>
        <taxon>Pseudomonadati</taxon>
        <taxon>Pseudomonadota</taxon>
        <taxon>Alphaproteobacteria</taxon>
        <taxon>Hyphomicrobiales</taxon>
        <taxon>Rhizobiaceae</taxon>
        <taxon>Sinorhizobium/Ensifer group</taxon>
        <taxon>Sinorhizobium</taxon>
    </lineage>
</organism>
<protein>
    <submittedName>
        <fullName evidence="1">Uncharacterized protein</fullName>
    </submittedName>
</protein>
<evidence type="ECO:0000313" key="1">
    <source>
        <dbReference type="EMBL" id="PDT50474.1"/>
    </source>
</evidence>
<accession>A0A2A6M6N9</accession>
<name>A0A2A6M6N9_RHIFR</name>
<dbReference type="AlphaFoldDB" id="A0A2A6M6N9"/>